<comment type="caution">
    <text evidence="1">The sequence shown here is derived from an EMBL/GenBank/DDBJ whole genome shotgun (WGS) entry which is preliminary data.</text>
</comment>
<dbReference type="EMBL" id="QTSX02004340">
    <property type="protein sequence ID" value="KAJ9065550.1"/>
    <property type="molecule type" value="Genomic_DNA"/>
</dbReference>
<reference evidence="1" key="1">
    <citation type="submission" date="2022-04" db="EMBL/GenBank/DDBJ databases">
        <title>Genome of the entomopathogenic fungus Entomophthora muscae.</title>
        <authorList>
            <person name="Elya C."/>
            <person name="Lovett B.R."/>
            <person name="Lee E."/>
            <person name="Macias A.M."/>
            <person name="Hajek A.E."/>
            <person name="De Bivort B.L."/>
            <person name="Kasson M.T."/>
            <person name="De Fine Licht H.H."/>
            <person name="Stajich J.E."/>
        </authorList>
    </citation>
    <scope>NUCLEOTIDE SEQUENCE</scope>
    <source>
        <strain evidence="1">Berkeley</strain>
    </source>
</reference>
<protein>
    <submittedName>
        <fullName evidence="1">Uncharacterized protein</fullName>
    </submittedName>
</protein>
<accession>A0ACC2STE3</accession>
<gene>
    <name evidence="1" type="ORF">DSO57_1018411</name>
</gene>
<dbReference type="Proteomes" id="UP001165960">
    <property type="component" value="Unassembled WGS sequence"/>
</dbReference>
<keyword evidence="2" id="KW-1185">Reference proteome</keyword>
<name>A0ACC2STE3_9FUNG</name>
<proteinExistence type="predicted"/>
<sequence>MKEKLASSDGSSNLDQTQDQYTCCLNHKAYTNNKHNLWETIETIRALTNQLWNLIFLPI</sequence>
<evidence type="ECO:0000313" key="1">
    <source>
        <dbReference type="EMBL" id="KAJ9065550.1"/>
    </source>
</evidence>
<organism evidence="1 2">
    <name type="scientific">Entomophthora muscae</name>
    <dbReference type="NCBI Taxonomy" id="34485"/>
    <lineage>
        <taxon>Eukaryota</taxon>
        <taxon>Fungi</taxon>
        <taxon>Fungi incertae sedis</taxon>
        <taxon>Zoopagomycota</taxon>
        <taxon>Entomophthoromycotina</taxon>
        <taxon>Entomophthoromycetes</taxon>
        <taxon>Entomophthorales</taxon>
        <taxon>Entomophthoraceae</taxon>
        <taxon>Entomophthora</taxon>
    </lineage>
</organism>
<evidence type="ECO:0000313" key="2">
    <source>
        <dbReference type="Proteomes" id="UP001165960"/>
    </source>
</evidence>